<organism evidence="2 3">
    <name type="scientific">Cladobotryum mycophilum</name>
    <dbReference type="NCBI Taxonomy" id="491253"/>
    <lineage>
        <taxon>Eukaryota</taxon>
        <taxon>Fungi</taxon>
        <taxon>Dikarya</taxon>
        <taxon>Ascomycota</taxon>
        <taxon>Pezizomycotina</taxon>
        <taxon>Sordariomycetes</taxon>
        <taxon>Hypocreomycetidae</taxon>
        <taxon>Hypocreales</taxon>
        <taxon>Hypocreaceae</taxon>
        <taxon>Cladobotryum</taxon>
    </lineage>
</organism>
<feature type="region of interest" description="Disordered" evidence="1">
    <location>
        <begin position="109"/>
        <end position="197"/>
    </location>
</feature>
<accession>A0ABR0S8D6</accession>
<keyword evidence="3" id="KW-1185">Reference proteome</keyword>
<gene>
    <name evidence="2" type="ORF">PT974_12042</name>
</gene>
<comment type="caution">
    <text evidence="2">The sequence shown here is derived from an EMBL/GenBank/DDBJ whole genome shotgun (WGS) entry which is preliminary data.</text>
</comment>
<reference evidence="2 3" key="1">
    <citation type="submission" date="2024-01" db="EMBL/GenBank/DDBJ databases">
        <title>Complete genome of Cladobotryum mycophilum ATHUM6906.</title>
        <authorList>
            <person name="Christinaki A.C."/>
            <person name="Myridakis A.I."/>
            <person name="Kouvelis V.N."/>
        </authorList>
    </citation>
    <scope>NUCLEOTIDE SEQUENCE [LARGE SCALE GENOMIC DNA]</scope>
    <source>
        <strain evidence="2 3">ATHUM6906</strain>
    </source>
</reference>
<feature type="compositionally biased region" description="Low complexity" evidence="1">
    <location>
        <begin position="158"/>
        <end position="172"/>
    </location>
</feature>
<protein>
    <submittedName>
        <fullName evidence="2">Uncharacterized protein</fullName>
    </submittedName>
</protein>
<name>A0ABR0S8D6_9HYPO</name>
<evidence type="ECO:0000256" key="1">
    <source>
        <dbReference type="SAM" id="MobiDB-lite"/>
    </source>
</evidence>
<sequence length="519" mass="57456">MPRTIAGSDFLESLNELFEEVSHKGFSGSDSFASVRKKVVTLLLMVSKTTAAKARASCPVLLPDGSEPGTYIQLPPSTFKIDMPLGVKLDDATDPAEFIKILTEAFEDQRAQRTRGKNNSRKRKKIAEADGSSPSTPRKKIILRTTRTEPITPSPAAVSPSPEDPQQSEQQFPSPPVPQQPRELEQLFPSPPATEAEPQMDLDQLAGPAEMNIQKGDKAIMSPLAFIKKATQATAPRPQQDIVRALAEEARASHVPRIGSPLVQLKTQSQQDCQETDDDATDRDYILDGATTDDAMSVDELPIGALVDTLQGELVSEAGSKPDYTPEEADAAAQMREILDEMSMITSDEWESYRPKLFDSLQLVAEREEAKLRSLGPMAAKSSLTRLDGAIAHLASDIALVPAANWRSYEKKLRQLCNSPVFFTYDFRQRLWKIMDLMFLPEEAEVIECGQWDRLEAVAKIVGTIAESIGPVEENASELAYKWFDSKIRDIRFLEKLMTSIKRKDAILRPNASAAENRN</sequence>
<evidence type="ECO:0000313" key="2">
    <source>
        <dbReference type="EMBL" id="KAK5987906.1"/>
    </source>
</evidence>
<dbReference type="Proteomes" id="UP001338125">
    <property type="component" value="Unassembled WGS sequence"/>
</dbReference>
<proteinExistence type="predicted"/>
<feature type="compositionally biased region" description="Basic residues" evidence="1">
    <location>
        <begin position="112"/>
        <end position="125"/>
    </location>
</feature>
<evidence type="ECO:0000313" key="3">
    <source>
        <dbReference type="Proteomes" id="UP001338125"/>
    </source>
</evidence>
<dbReference type="EMBL" id="JAVFKD010000016">
    <property type="protein sequence ID" value="KAK5987906.1"/>
    <property type="molecule type" value="Genomic_DNA"/>
</dbReference>